<dbReference type="Gene3D" id="1.10.443.10">
    <property type="entry name" value="Intergrase catalytic core"/>
    <property type="match status" value="1"/>
</dbReference>
<keyword evidence="8 9" id="KW-0131">Cell cycle</keyword>
<organism evidence="12 13">
    <name type="scientific">Plastoroseomonas arctica</name>
    <dbReference type="NCBI Taxonomy" id="1509237"/>
    <lineage>
        <taxon>Bacteria</taxon>
        <taxon>Pseudomonadati</taxon>
        <taxon>Pseudomonadota</taxon>
        <taxon>Alphaproteobacteria</taxon>
        <taxon>Acetobacterales</taxon>
        <taxon>Acetobacteraceae</taxon>
        <taxon>Plastoroseomonas</taxon>
    </lineage>
</organism>
<dbReference type="GO" id="GO:0051301">
    <property type="term" value="P:cell division"/>
    <property type="evidence" value="ECO:0007669"/>
    <property type="project" value="UniProtKB-KW"/>
</dbReference>
<dbReference type="GO" id="GO:0007059">
    <property type="term" value="P:chromosome segregation"/>
    <property type="evidence" value="ECO:0007669"/>
    <property type="project" value="UniProtKB-UniRule"/>
</dbReference>
<dbReference type="PROSITE" id="PS51900">
    <property type="entry name" value="CB"/>
    <property type="match status" value="1"/>
</dbReference>
<comment type="caution">
    <text evidence="12">The sequence shown here is derived from an EMBL/GenBank/DDBJ whole genome shotgun (WGS) entry which is preliminary data.</text>
</comment>
<keyword evidence="3 9" id="KW-0132">Cell division</keyword>
<dbReference type="GO" id="GO:0003677">
    <property type="term" value="F:DNA binding"/>
    <property type="evidence" value="ECO:0007669"/>
    <property type="project" value="UniProtKB-UniRule"/>
</dbReference>
<accession>A0AAF1JV76</accession>
<gene>
    <name evidence="9" type="primary">xerC</name>
    <name evidence="12" type="ORF">GXW79_04890</name>
</gene>
<sequence>MTGDQALSAYLGFLASERRASPHTLEAYQRDIATFLGFLTQHLGQTPDLAALGTLKPTDFRAFLAQRAADGLAAASRARALAAVRGFLRHLTRRHGMAALPLAAMRGPRPKPPVPRALNAADAKDITTRIGSRYDPARHPLAPLQAARDVALFTLLYGAGLRIAEALALNIRDAPLPGSDASLRITGKGGKERIVPILPVIRDAMAAWLAHRAGAAPDAPLFIGARGDRLDPAVAQRSLREYRRLAGIPEHATPHALRHSFATHLLGGGADLRAIQELLGHASLSTTQRYTAVDAVALLETWRRAHPRA</sequence>
<feature type="active site" evidence="9">
    <location>
        <position position="258"/>
    </location>
</feature>
<dbReference type="InterPro" id="IPR044068">
    <property type="entry name" value="CB"/>
</dbReference>
<dbReference type="PANTHER" id="PTHR30349">
    <property type="entry name" value="PHAGE INTEGRASE-RELATED"/>
    <property type="match status" value="1"/>
</dbReference>
<keyword evidence="5 9" id="KW-0229">DNA integration</keyword>
<evidence type="ECO:0000256" key="6">
    <source>
        <dbReference type="ARBA" id="ARBA00023125"/>
    </source>
</evidence>
<name>A0AAF1JV76_9PROT</name>
<evidence type="ECO:0000259" key="11">
    <source>
        <dbReference type="PROSITE" id="PS51900"/>
    </source>
</evidence>
<keyword evidence="2 9" id="KW-0963">Cytoplasm</keyword>
<dbReference type="Pfam" id="PF00589">
    <property type="entry name" value="Phage_integrase"/>
    <property type="match status" value="1"/>
</dbReference>
<dbReference type="InterPro" id="IPR010998">
    <property type="entry name" value="Integrase_recombinase_N"/>
</dbReference>
<dbReference type="Gene3D" id="1.10.150.130">
    <property type="match status" value="1"/>
</dbReference>
<dbReference type="GO" id="GO:0005737">
    <property type="term" value="C:cytoplasm"/>
    <property type="evidence" value="ECO:0007669"/>
    <property type="project" value="UniProtKB-SubCell"/>
</dbReference>
<dbReference type="InterPro" id="IPR023009">
    <property type="entry name" value="Tyrosine_recombinase_XerC/XerD"/>
</dbReference>
<comment type="subcellular location">
    <subcellularLocation>
        <location evidence="1 9">Cytoplasm</location>
    </subcellularLocation>
</comment>
<evidence type="ECO:0000256" key="8">
    <source>
        <dbReference type="ARBA" id="ARBA00023306"/>
    </source>
</evidence>
<dbReference type="PANTHER" id="PTHR30349:SF90">
    <property type="entry name" value="TYROSINE RECOMBINASE XERD"/>
    <property type="match status" value="1"/>
</dbReference>
<keyword evidence="4 9" id="KW-0159">Chromosome partition</keyword>
<evidence type="ECO:0000313" key="12">
    <source>
        <dbReference type="EMBL" id="MBR0654412.1"/>
    </source>
</evidence>
<evidence type="ECO:0000256" key="2">
    <source>
        <dbReference type="ARBA" id="ARBA00022490"/>
    </source>
</evidence>
<evidence type="ECO:0000256" key="4">
    <source>
        <dbReference type="ARBA" id="ARBA00022829"/>
    </source>
</evidence>
<feature type="active site" evidence="9">
    <location>
        <position position="188"/>
    </location>
</feature>
<feature type="domain" description="Tyr recombinase" evidence="10">
    <location>
        <begin position="113"/>
        <end position="303"/>
    </location>
</feature>
<dbReference type="SUPFAM" id="SSF56349">
    <property type="entry name" value="DNA breaking-rejoining enzymes"/>
    <property type="match status" value="1"/>
</dbReference>
<dbReference type="RefSeq" id="WP_211873223.1">
    <property type="nucleotide sequence ID" value="NZ_JAAEDH010000003.1"/>
</dbReference>
<dbReference type="InterPro" id="IPR004107">
    <property type="entry name" value="Integrase_SAM-like_N"/>
</dbReference>
<dbReference type="InterPro" id="IPR002104">
    <property type="entry name" value="Integrase_catalytic"/>
</dbReference>
<keyword evidence="13" id="KW-1185">Reference proteome</keyword>
<feature type="active site" evidence="9">
    <location>
        <position position="255"/>
    </location>
</feature>
<protein>
    <recommendedName>
        <fullName evidence="9">Tyrosine recombinase XerC</fullName>
    </recommendedName>
</protein>
<dbReference type="InterPro" id="IPR011010">
    <property type="entry name" value="DNA_brk_join_enz"/>
</dbReference>
<keyword evidence="7 9" id="KW-0233">DNA recombination</keyword>
<proteinExistence type="inferred from homology"/>
<dbReference type="HAMAP" id="MF_01808">
    <property type="entry name" value="Recomb_XerC_XerD"/>
    <property type="match status" value="1"/>
</dbReference>
<evidence type="ECO:0000256" key="3">
    <source>
        <dbReference type="ARBA" id="ARBA00022618"/>
    </source>
</evidence>
<dbReference type="GO" id="GO:0009037">
    <property type="term" value="F:tyrosine-based site-specific recombinase activity"/>
    <property type="evidence" value="ECO:0007669"/>
    <property type="project" value="UniProtKB-UniRule"/>
</dbReference>
<feature type="domain" description="Core-binding (CB)" evidence="11">
    <location>
        <begin position="1"/>
        <end position="92"/>
    </location>
</feature>
<dbReference type="EMBL" id="JAAEDH010000003">
    <property type="protein sequence ID" value="MBR0654412.1"/>
    <property type="molecule type" value="Genomic_DNA"/>
</dbReference>
<keyword evidence="6 9" id="KW-0238">DNA-binding</keyword>
<dbReference type="AlphaFoldDB" id="A0AAF1JV76"/>
<dbReference type="SUPFAM" id="SSF47823">
    <property type="entry name" value="lambda integrase-like, N-terminal domain"/>
    <property type="match status" value="1"/>
</dbReference>
<dbReference type="InterPro" id="IPR013762">
    <property type="entry name" value="Integrase-like_cat_sf"/>
</dbReference>
<evidence type="ECO:0000259" key="10">
    <source>
        <dbReference type="PROSITE" id="PS51898"/>
    </source>
</evidence>
<evidence type="ECO:0000256" key="1">
    <source>
        <dbReference type="ARBA" id="ARBA00004496"/>
    </source>
</evidence>
<evidence type="ECO:0000256" key="7">
    <source>
        <dbReference type="ARBA" id="ARBA00023172"/>
    </source>
</evidence>
<feature type="active site" evidence="9">
    <location>
        <position position="281"/>
    </location>
</feature>
<reference evidence="12" key="2">
    <citation type="journal article" date="2021" name="Syst. Appl. Microbiol.">
        <title>Roseomonas hellenica sp. nov., isolated from roots of wild-growing Alkanna tinctoria.</title>
        <authorList>
            <person name="Rat A."/>
            <person name="Naranjo H.D."/>
            <person name="Lebbe L."/>
            <person name="Cnockaert M."/>
            <person name="Krigas N."/>
            <person name="Grigoriadou K."/>
            <person name="Maloupa E."/>
            <person name="Willems A."/>
        </authorList>
    </citation>
    <scope>NUCLEOTIDE SEQUENCE</scope>
    <source>
        <strain evidence="12">LMG 28251</strain>
    </source>
</reference>
<dbReference type="GO" id="GO:0006313">
    <property type="term" value="P:DNA transposition"/>
    <property type="evidence" value="ECO:0007669"/>
    <property type="project" value="UniProtKB-UniRule"/>
</dbReference>
<dbReference type="InterPro" id="IPR050090">
    <property type="entry name" value="Tyrosine_recombinase_XerCD"/>
</dbReference>
<dbReference type="PROSITE" id="PS51898">
    <property type="entry name" value="TYR_RECOMBINASE"/>
    <property type="match status" value="1"/>
</dbReference>
<comment type="similarity">
    <text evidence="9">Belongs to the 'phage' integrase family. XerC subfamily.</text>
</comment>
<comment type="function">
    <text evidence="9">Site-specific tyrosine recombinase, which acts by catalyzing the cutting and rejoining of the recombining DNA molecules. The XerC-XerD complex is essential to convert dimers of the bacterial chromosome into monomers to permit their segregation at cell division. It also contributes to the segregational stability of plasmids.</text>
</comment>
<reference evidence="12" key="1">
    <citation type="submission" date="2020-01" db="EMBL/GenBank/DDBJ databases">
        <authorList>
            <person name="Rat A."/>
        </authorList>
    </citation>
    <scope>NUCLEOTIDE SEQUENCE</scope>
    <source>
        <strain evidence="12">LMG 28251</strain>
    </source>
</reference>
<evidence type="ECO:0000313" key="13">
    <source>
        <dbReference type="Proteomes" id="UP001196068"/>
    </source>
</evidence>
<evidence type="ECO:0000256" key="5">
    <source>
        <dbReference type="ARBA" id="ARBA00022908"/>
    </source>
</evidence>
<feature type="active site" description="O-(3'-phospho-DNA)-tyrosine intermediate" evidence="9">
    <location>
        <position position="290"/>
    </location>
</feature>
<evidence type="ECO:0000256" key="9">
    <source>
        <dbReference type="HAMAP-Rule" id="MF_01808"/>
    </source>
</evidence>
<dbReference type="Pfam" id="PF02899">
    <property type="entry name" value="Phage_int_SAM_1"/>
    <property type="match status" value="1"/>
</dbReference>
<dbReference type="Proteomes" id="UP001196068">
    <property type="component" value="Unassembled WGS sequence"/>
</dbReference>
<feature type="active site" evidence="9">
    <location>
        <position position="162"/>
    </location>
</feature>
<comment type="subunit">
    <text evidence="9">Forms a cyclic heterotetrameric complex composed of two molecules of XerC and two molecules of XerD.</text>
</comment>